<dbReference type="EMBL" id="JAEEGC010000119">
    <property type="protein sequence ID" value="MBV7275328.1"/>
    <property type="molecule type" value="Genomic_DNA"/>
</dbReference>
<dbReference type="AlphaFoldDB" id="A0A949X5A6"/>
<evidence type="ECO:0000313" key="1">
    <source>
        <dbReference type="EMBL" id="MBV7275328.1"/>
    </source>
</evidence>
<evidence type="ECO:0000313" key="2">
    <source>
        <dbReference type="Proteomes" id="UP000694308"/>
    </source>
</evidence>
<gene>
    <name evidence="1" type="ORF">I6U48_20725</name>
</gene>
<proteinExistence type="predicted"/>
<sequence length="229" mass="27384">MNYVWDLVIKAKALGIPKEKLKFSAAETYSPYMELSNAYINSKLIEEEVELNPYYRFYEIFKDMFSLDNEENLEVRNTLFDILIHFLTDMDLKQGMNKKEYYIKFILQDIKKDVFGKIPKENLEFFNETEQDMLAGNILRLYITGQSLYLLKDSIRKLFKHSMIYINSEEKDELLFYIGEEKKDEKLAKLEFVKEIFLPIKFNTKIYWKNHFGVIDVNETMTIGNIVIY</sequence>
<dbReference type="Proteomes" id="UP000694308">
    <property type="component" value="Unassembled WGS sequence"/>
</dbReference>
<comment type="caution">
    <text evidence="1">The sequence shown here is derived from an EMBL/GenBank/DDBJ whole genome shotgun (WGS) entry which is preliminary data.</text>
</comment>
<organism evidence="1 2">
    <name type="scientific">Clostridium thailandense</name>
    <dbReference type="NCBI Taxonomy" id="2794346"/>
    <lineage>
        <taxon>Bacteria</taxon>
        <taxon>Bacillati</taxon>
        <taxon>Bacillota</taxon>
        <taxon>Clostridia</taxon>
        <taxon>Eubacteriales</taxon>
        <taxon>Clostridiaceae</taxon>
        <taxon>Clostridium</taxon>
    </lineage>
</organism>
<dbReference type="RefSeq" id="WP_218322382.1">
    <property type="nucleotide sequence ID" value="NZ_JAEEGC010000119.1"/>
</dbReference>
<name>A0A949X5A6_9CLOT</name>
<evidence type="ECO:0008006" key="3">
    <source>
        <dbReference type="Google" id="ProtNLM"/>
    </source>
</evidence>
<keyword evidence="2" id="KW-1185">Reference proteome</keyword>
<protein>
    <recommendedName>
        <fullName evidence="3">Iron-dependent peroxidase</fullName>
    </recommendedName>
</protein>
<accession>A0A949X5A6</accession>
<reference evidence="1" key="1">
    <citation type="submission" date="2020-12" db="EMBL/GenBank/DDBJ databases">
        <title>Clostridium thailandense sp. nov., a novel acetogenic bacterium isolated from peat land soil in Thailand.</title>
        <authorList>
            <person name="Chaikitkaew S."/>
            <person name="Birkeland N.K."/>
        </authorList>
    </citation>
    <scope>NUCLEOTIDE SEQUENCE</scope>
    <source>
        <strain evidence="1">PL3</strain>
    </source>
</reference>